<name>A0A7X1CQD2_9LIST</name>
<reference evidence="1 2" key="1">
    <citation type="submission" date="2020-03" db="EMBL/GenBank/DDBJ databases">
        <title>Soil Listeria distribution.</title>
        <authorList>
            <person name="Liao J."/>
            <person name="Wiedmann M."/>
        </authorList>
    </citation>
    <scope>NUCLEOTIDE SEQUENCE [LARGE SCALE GENOMIC DNA]</scope>
    <source>
        <strain evidence="1 2">FSL L7-0741</strain>
    </source>
</reference>
<dbReference type="EMBL" id="JAARWN010000011">
    <property type="protein sequence ID" value="MBC1936909.1"/>
    <property type="molecule type" value="Genomic_DNA"/>
</dbReference>
<evidence type="ECO:0000313" key="2">
    <source>
        <dbReference type="Proteomes" id="UP000535908"/>
    </source>
</evidence>
<dbReference type="AlphaFoldDB" id="A0A7X1CQD2"/>
<evidence type="ECO:0000313" key="1">
    <source>
        <dbReference type="EMBL" id="MBC1936909.1"/>
    </source>
</evidence>
<protein>
    <submittedName>
        <fullName evidence="1">Uncharacterized protein</fullName>
    </submittedName>
</protein>
<proteinExistence type="predicted"/>
<gene>
    <name evidence="1" type="ORF">HCA69_11060</name>
</gene>
<accession>A0A7X1CQD2</accession>
<organism evidence="1 2">
    <name type="scientific">Listeria grandensis</name>
    <dbReference type="NCBI Taxonomy" id="1494963"/>
    <lineage>
        <taxon>Bacteria</taxon>
        <taxon>Bacillati</taxon>
        <taxon>Bacillota</taxon>
        <taxon>Bacilli</taxon>
        <taxon>Bacillales</taxon>
        <taxon>Listeriaceae</taxon>
        <taxon>Listeria</taxon>
    </lineage>
</organism>
<dbReference type="Proteomes" id="UP000535908">
    <property type="component" value="Unassembled WGS sequence"/>
</dbReference>
<comment type="caution">
    <text evidence="1">The sequence shown here is derived from an EMBL/GenBank/DDBJ whole genome shotgun (WGS) entry which is preliminary data.</text>
</comment>
<sequence length="104" mass="11317">MSSTEFNLLHAKINDANLLTEEMISTENVDVTIDSQGVTITEKSANGPQLLKRAKYIEGKNAVKGYWWGLRVWVKKATVHKIGHGAAIGGIWIPGTLIGKVVST</sequence>
<dbReference type="RefSeq" id="WP_185526379.1">
    <property type="nucleotide sequence ID" value="NZ_JAARWN010000011.1"/>
</dbReference>